<organism evidence="8 9">
    <name type="scientific">Xanthomonas phaseoli pv. syngonii LMG 9055</name>
    <dbReference type="NCBI Taxonomy" id="1437878"/>
    <lineage>
        <taxon>Bacteria</taxon>
        <taxon>Pseudomonadati</taxon>
        <taxon>Pseudomonadota</taxon>
        <taxon>Gammaproteobacteria</taxon>
        <taxon>Lysobacterales</taxon>
        <taxon>Lysobacteraceae</taxon>
        <taxon>Xanthomonas</taxon>
    </lineage>
</organism>
<accession>A0A1V9HH79</accession>
<dbReference type="AlphaFoldDB" id="A0A1V9HH79"/>
<keyword evidence="3" id="KW-0812">Transmembrane</keyword>
<evidence type="ECO:0000256" key="2">
    <source>
        <dbReference type="ARBA" id="ARBA00022475"/>
    </source>
</evidence>
<protein>
    <submittedName>
        <fullName evidence="8">TrwB protein</fullName>
    </submittedName>
</protein>
<dbReference type="Proteomes" id="UP000050343">
    <property type="component" value="Unassembled WGS sequence"/>
</dbReference>
<dbReference type="Pfam" id="PF10412">
    <property type="entry name" value="TrwB_AAD_bind"/>
    <property type="match status" value="1"/>
</dbReference>
<name>A0A1V9HH79_9XANT</name>
<dbReference type="CDD" id="cd01127">
    <property type="entry name" value="TrwB_TraG_TraD_VirD4"/>
    <property type="match status" value="1"/>
</dbReference>
<evidence type="ECO:0000313" key="8">
    <source>
        <dbReference type="EMBL" id="OQP82251.1"/>
    </source>
</evidence>
<gene>
    <name evidence="8" type="ORF">IA54_020915</name>
</gene>
<dbReference type="InterPro" id="IPR051539">
    <property type="entry name" value="T4SS-coupling_protein"/>
</dbReference>
<evidence type="ECO:0000256" key="1">
    <source>
        <dbReference type="ARBA" id="ARBA00004651"/>
    </source>
</evidence>
<reference evidence="8 9" key="2">
    <citation type="journal article" date="2017" name="Plant Pathol.">
        <title>Pathogenicity and virulence gene content of Xanthomonas strains infecting Araceae, formerly known as Xanthomonas axonopodis pv. dieffenbachiae.</title>
        <authorList>
            <person name="Constantin E.C."/>
            <person name="Haegeman A."/>
            <person name="Van Vaerenbergh J."/>
            <person name="Baeyen S."/>
            <person name="Van Malderghem C."/>
            <person name="Maes M."/>
            <person name="Cottyn B."/>
        </authorList>
    </citation>
    <scope>NUCLEOTIDE SEQUENCE [LARGE SCALE GENOMIC DNA]</scope>
    <source>
        <strain evidence="9">LMG9055</strain>
    </source>
</reference>
<dbReference type="PANTHER" id="PTHR37937:SF1">
    <property type="entry name" value="CONJUGATIVE TRANSFER: DNA TRANSPORT"/>
    <property type="match status" value="1"/>
</dbReference>
<keyword evidence="5" id="KW-0472">Membrane</keyword>
<keyword evidence="2" id="KW-1003">Cell membrane</keyword>
<reference evidence="8 9" key="1">
    <citation type="journal article" date="2016" name="Plant Pathol.">
        <title>Genetic characterization of strains named as Xanthomonas axonopodis pv. dieffenbachiae leads to a taxonomic revision of the X. axonopodis species complex.</title>
        <authorList>
            <person name="Constantin E.C."/>
            <person name="Cleenwerck I."/>
            <person name="Maes M."/>
            <person name="Baeyen S."/>
            <person name="Van Malderghem C."/>
            <person name="De Vos P."/>
            <person name="Cottyn B."/>
        </authorList>
    </citation>
    <scope>NUCLEOTIDE SEQUENCE [LARGE SCALE GENOMIC DNA]</scope>
    <source>
        <strain evidence="9">LMG9055</strain>
    </source>
</reference>
<dbReference type="PANTHER" id="PTHR37937">
    <property type="entry name" value="CONJUGATIVE TRANSFER: DNA TRANSPORT"/>
    <property type="match status" value="1"/>
</dbReference>
<keyword evidence="4" id="KW-1133">Transmembrane helix</keyword>
<evidence type="ECO:0000256" key="5">
    <source>
        <dbReference type="ARBA" id="ARBA00023136"/>
    </source>
</evidence>
<feature type="domain" description="Type IV secretion system coupling protein TraD DNA-binding" evidence="7">
    <location>
        <begin position="127"/>
        <end position="510"/>
    </location>
</feature>
<sequence>MQKHAAENATLFFGVSLPLAGWLAGTYAANVPLRPLPEALTAALHVTPHNPLIAGGVVLGLGLAATTGYLFHEYGDDGFRGAPYRRWMRGSQMANWHSLKSQVNAANRRENRRRRAEQRGAKDLPPIMIGPMPMPLHLENRNTLICASIGAGKSVAVESMISSAVKRRDKMAVIDPNGTFYSKFSFPGDTILNPFDRRSSGWTLFNEIKGVHDFDRMAKSVIPPQTDPSDEQWCAYARDVLADTMRKLVETNNPDQDTLVNLLVREDGEVIRAFLANTDSQGYFRENAEKAIASIQFMMNKYVRPLRFMTKGDFSLHKWVHDPNAGNLFITWREDMRAAQRPLVATWIDTICATILSISDDAQHLSRRLWLFLDELESLGKLESFVPAATKGRKHGLRMAASIQDWAQLDETYGKDAAKTLLGCFRNYLIFGASNALNADKASEILGKQHVERIQMTTNAGGSGGGGRSRHVVASPPEPVVLDSEISNLKDLEGYVMFAEDFPIAKIKLPYVKYPHRAAAIDIK</sequence>
<evidence type="ECO:0000256" key="4">
    <source>
        <dbReference type="ARBA" id="ARBA00022989"/>
    </source>
</evidence>
<dbReference type="InterPro" id="IPR019476">
    <property type="entry name" value="T4SS_TraD_DNA-bd"/>
</dbReference>
<evidence type="ECO:0000259" key="7">
    <source>
        <dbReference type="Pfam" id="PF10412"/>
    </source>
</evidence>
<dbReference type="InterPro" id="IPR027417">
    <property type="entry name" value="P-loop_NTPase"/>
</dbReference>
<proteinExistence type="predicted"/>
<dbReference type="Gene3D" id="3.40.50.300">
    <property type="entry name" value="P-loop containing nucleotide triphosphate hydrolases"/>
    <property type="match status" value="2"/>
</dbReference>
<evidence type="ECO:0000256" key="6">
    <source>
        <dbReference type="SAM" id="MobiDB-lite"/>
    </source>
</evidence>
<dbReference type="EMBL" id="JPUO02000075">
    <property type="protein sequence ID" value="OQP82251.1"/>
    <property type="molecule type" value="Genomic_DNA"/>
</dbReference>
<comment type="caution">
    <text evidence="8">The sequence shown here is derived from an EMBL/GenBank/DDBJ whole genome shotgun (WGS) entry which is preliminary data.</text>
</comment>
<evidence type="ECO:0000256" key="3">
    <source>
        <dbReference type="ARBA" id="ARBA00022692"/>
    </source>
</evidence>
<evidence type="ECO:0000313" key="9">
    <source>
        <dbReference type="Proteomes" id="UP000050343"/>
    </source>
</evidence>
<dbReference type="SUPFAM" id="SSF52540">
    <property type="entry name" value="P-loop containing nucleoside triphosphate hydrolases"/>
    <property type="match status" value="1"/>
</dbReference>
<dbReference type="GO" id="GO:0005886">
    <property type="term" value="C:plasma membrane"/>
    <property type="evidence" value="ECO:0007669"/>
    <property type="project" value="UniProtKB-SubCell"/>
</dbReference>
<feature type="region of interest" description="Disordered" evidence="6">
    <location>
        <begin position="102"/>
        <end position="126"/>
    </location>
</feature>
<comment type="subcellular location">
    <subcellularLocation>
        <location evidence="1">Cell membrane</location>
        <topology evidence="1">Multi-pass membrane protein</topology>
    </subcellularLocation>
</comment>